<evidence type="ECO:0000259" key="1">
    <source>
        <dbReference type="Pfam" id="PF01370"/>
    </source>
</evidence>
<dbReference type="Proteomes" id="UP000649573">
    <property type="component" value="Unassembled WGS sequence"/>
</dbReference>
<name>A0ABQ2V7J9_9PSEU</name>
<organism evidence="2 3">
    <name type="scientific">Lentzea flava</name>
    <dbReference type="NCBI Taxonomy" id="103732"/>
    <lineage>
        <taxon>Bacteria</taxon>
        <taxon>Bacillati</taxon>
        <taxon>Actinomycetota</taxon>
        <taxon>Actinomycetes</taxon>
        <taxon>Pseudonocardiales</taxon>
        <taxon>Pseudonocardiaceae</taxon>
        <taxon>Lentzea</taxon>
    </lineage>
</organism>
<dbReference type="InterPro" id="IPR001509">
    <property type="entry name" value="Epimerase_deHydtase"/>
</dbReference>
<dbReference type="RefSeq" id="WP_189258552.1">
    <property type="nucleotide sequence ID" value="NZ_BMRE01000051.1"/>
</dbReference>
<protein>
    <submittedName>
        <fullName evidence="2">Reductase</fullName>
    </submittedName>
</protein>
<dbReference type="PANTHER" id="PTHR43245">
    <property type="entry name" value="BIFUNCTIONAL POLYMYXIN RESISTANCE PROTEIN ARNA"/>
    <property type="match status" value="1"/>
</dbReference>
<feature type="domain" description="NAD-dependent epimerase/dehydratase" evidence="1">
    <location>
        <begin position="3"/>
        <end position="207"/>
    </location>
</feature>
<dbReference type="EMBL" id="BMRE01000051">
    <property type="protein sequence ID" value="GGU72615.1"/>
    <property type="molecule type" value="Genomic_DNA"/>
</dbReference>
<sequence>MKILVLGGTGFVGRHVRDALHRAGHDVLSVSRGTGVDLMTADLAPVVDGCDVVVNAAGSVWLATEQQMLEANAALVDRLVKALSGQRFVQLGTVHEYGSGVAGRGTTETQPTIPLTPYGKSKLIGTTAALDSGRDVVVLRVSNVIGPGVPKGSLMRTVADHLASGSDAPLTFGSLRAWRDYVDARDVADAVLRAVTAPVTGEVINIGSGAAVRTRTLVERMVALSGRGVAIVEDAAGGRADTEWLQLDIVKADRLLGWRPRRGLDESLRDLLAAA</sequence>
<accession>A0ABQ2V7J9</accession>
<dbReference type="SUPFAM" id="SSF51735">
    <property type="entry name" value="NAD(P)-binding Rossmann-fold domains"/>
    <property type="match status" value="1"/>
</dbReference>
<evidence type="ECO:0000313" key="3">
    <source>
        <dbReference type="Proteomes" id="UP000649573"/>
    </source>
</evidence>
<dbReference type="Gene3D" id="3.40.50.720">
    <property type="entry name" value="NAD(P)-binding Rossmann-like Domain"/>
    <property type="match status" value="1"/>
</dbReference>
<keyword evidence="3" id="KW-1185">Reference proteome</keyword>
<dbReference type="InterPro" id="IPR050177">
    <property type="entry name" value="Lipid_A_modif_metabolic_enz"/>
</dbReference>
<proteinExistence type="predicted"/>
<evidence type="ECO:0000313" key="2">
    <source>
        <dbReference type="EMBL" id="GGU72615.1"/>
    </source>
</evidence>
<gene>
    <name evidence="2" type="ORF">GCM10010178_75330</name>
</gene>
<dbReference type="Pfam" id="PF01370">
    <property type="entry name" value="Epimerase"/>
    <property type="match status" value="1"/>
</dbReference>
<comment type="caution">
    <text evidence="2">The sequence shown here is derived from an EMBL/GenBank/DDBJ whole genome shotgun (WGS) entry which is preliminary data.</text>
</comment>
<reference evidence="3" key="1">
    <citation type="journal article" date="2019" name="Int. J. Syst. Evol. Microbiol.">
        <title>The Global Catalogue of Microorganisms (GCM) 10K type strain sequencing project: providing services to taxonomists for standard genome sequencing and annotation.</title>
        <authorList>
            <consortium name="The Broad Institute Genomics Platform"/>
            <consortium name="The Broad Institute Genome Sequencing Center for Infectious Disease"/>
            <person name="Wu L."/>
            <person name="Ma J."/>
        </authorList>
    </citation>
    <scope>NUCLEOTIDE SEQUENCE [LARGE SCALE GENOMIC DNA]</scope>
    <source>
        <strain evidence="3">JCM 3296</strain>
    </source>
</reference>
<dbReference type="InterPro" id="IPR036291">
    <property type="entry name" value="NAD(P)-bd_dom_sf"/>
</dbReference>